<evidence type="ECO:0000313" key="3">
    <source>
        <dbReference type="Proteomes" id="UP000034739"/>
    </source>
</evidence>
<evidence type="ECO:0008006" key="4">
    <source>
        <dbReference type="Google" id="ProtNLM"/>
    </source>
</evidence>
<dbReference type="Proteomes" id="UP000034739">
    <property type="component" value="Unassembled WGS sequence"/>
</dbReference>
<proteinExistence type="predicted"/>
<protein>
    <recommendedName>
        <fullName evidence="4">PsbP C-terminal domain-containing protein</fullName>
    </recommendedName>
</protein>
<name>A0A0G1WA90_9BACT</name>
<dbReference type="Gene3D" id="3.40.1000.10">
    <property type="entry name" value="Mog1/PsbP, alpha/beta/alpha sandwich"/>
    <property type="match status" value="1"/>
</dbReference>
<evidence type="ECO:0000313" key="2">
    <source>
        <dbReference type="EMBL" id="KKU87248.1"/>
    </source>
</evidence>
<organism evidence="2 3">
    <name type="scientific">Candidatus Gottesmanbacteria bacterium GW2011_GWA2_47_9</name>
    <dbReference type="NCBI Taxonomy" id="1618445"/>
    <lineage>
        <taxon>Bacteria</taxon>
        <taxon>Candidatus Gottesmaniibacteriota</taxon>
    </lineage>
</organism>
<dbReference type="EMBL" id="LCOY01000033">
    <property type="protein sequence ID" value="KKU87248.1"/>
    <property type="molecule type" value="Genomic_DNA"/>
</dbReference>
<keyword evidence="1" id="KW-1133">Transmembrane helix</keyword>
<keyword evidence="1" id="KW-0472">Membrane</keyword>
<accession>A0A0G1WA90</accession>
<sequence>MKKSVLISTAVVLIIVVLGVGYYFVKRGGISGDVNIEADKSPSEKSLTQQGRYIGDGFSVEQMLGWTVGQIPSTLVSFHNYGEEHPAGSPAAKINFKSYGAVSFDMIGEKTLEEIYQTTIETVTRLIPSAKVSAVEEENINGMPAKLAVLDLNQQGVNFKVLLAVYLAGDKYYTMSFNTTAEKWPEYEARFYAITRSFETK</sequence>
<keyword evidence="1" id="KW-0812">Transmembrane</keyword>
<gene>
    <name evidence="2" type="ORF">UY16_C0033G0002</name>
</gene>
<feature type="transmembrane region" description="Helical" evidence="1">
    <location>
        <begin position="6"/>
        <end position="25"/>
    </location>
</feature>
<comment type="caution">
    <text evidence="2">The sequence shown here is derived from an EMBL/GenBank/DDBJ whole genome shotgun (WGS) entry which is preliminary data.</text>
</comment>
<reference evidence="2 3" key="1">
    <citation type="journal article" date="2015" name="Nature">
        <title>rRNA introns, odd ribosomes, and small enigmatic genomes across a large radiation of phyla.</title>
        <authorList>
            <person name="Brown C.T."/>
            <person name="Hug L.A."/>
            <person name="Thomas B.C."/>
            <person name="Sharon I."/>
            <person name="Castelle C.J."/>
            <person name="Singh A."/>
            <person name="Wilkins M.J."/>
            <person name="Williams K.H."/>
            <person name="Banfield J.F."/>
        </authorList>
    </citation>
    <scope>NUCLEOTIDE SEQUENCE [LARGE SCALE GENOMIC DNA]</scope>
</reference>
<dbReference type="AlphaFoldDB" id="A0A0G1WA90"/>
<evidence type="ECO:0000256" key="1">
    <source>
        <dbReference type="SAM" id="Phobius"/>
    </source>
</evidence>